<dbReference type="OrthoDB" id="9767153at2"/>
<keyword evidence="1" id="KW-0679">Respiratory chain</keyword>
<dbReference type="PANTHER" id="PTHR10422">
    <property type="entry name" value="CYTOCHROME C OXIDASE SUBUNIT 1"/>
    <property type="match status" value="1"/>
</dbReference>
<dbReference type="InterPro" id="IPR036927">
    <property type="entry name" value="Cyt_c_oxase-like_su1_sf"/>
</dbReference>
<evidence type="ECO:0000256" key="2">
    <source>
        <dbReference type="ARBA" id="ARBA00022982"/>
    </source>
</evidence>
<feature type="transmembrane region" description="Helical" evidence="3">
    <location>
        <begin position="32"/>
        <end position="51"/>
    </location>
</feature>
<keyword evidence="3" id="KW-1133">Transmembrane helix</keyword>
<dbReference type="Gene3D" id="1.20.210.10">
    <property type="entry name" value="Cytochrome c oxidase-like, subunit I domain"/>
    <property type="match status" value="1"/>
</dbReference>
<feature type="domain" description="Cytochrome oxidase subunit I profile" evidence="4">
    <location>
        <begin position="203"/>
        <end position="462"/>
    </location>
</feature>
<feature type="transmembrane region" description="Helical" evidence="3">
    <location>
        <begin position="309"/>
        <end position="335"/>
    </location>
</feature>
<dbReference type="GO" id="GO:0020037">
    <property type="term" value="F:heme binding"/>
    <property type="evidence" value="ECO:0007669"/>
    <property type="project" value="InterPro"/>
</dbReference>
<evidence type="ECO:0000256" key="1">
    <source>
        <dbReference type="ARBA" id="ARBA00022660"/>
    </source>
</evidence>
<dbReference type="EMBL" id="MLBF01000014">
    <property type="protein sequence ID" value="OLN31833.1"/>
    <property type="molecule type" value="Genomic_DNA"/>
</dbReference>
<dbReference type="Proteomes" id="UP000186102">
    <property type="component" value="Unassembled WGS sequence"/>
</dbReference>
<dbReference type="GO" id="GO:0009060">
    <property type="term" value="P:aerobic respiration"/>
    <property type="evidence" value="ECO:0007669"/>
    <property type="project" value="InterPro"/>
</dbReference>
<feature type="transmembrane region" description="Helical" evidence="3">
    <location>
        <begin position="169"/>
        <end position="192"/>
    </location>
</feature>
<feature type="transmembrane region" description="Helical" evidence="3">
    <location>
        <begin position="426"/>
        <end position="452"/>
    </location>
</feature>
<feature type="transmembrane region" description="Helical" evidence="3">
    <location>
        <begin position="110"/>
        <end position="128"/>
    </location>
</feature>
<feature type="transmembrane region" description="Helical" evidence="3">
    <location>
        <begin position="347"/>
        <end position="370"/>
    </location>
</feature>
<dbReference type="GO" id="GO:0004129">
    <property type="term" value="F:cytochrome-c oxidase activity"/>
    <property type="evidence" value="ECO:0007669"/>
    <property type="project" value="InterPro"/>
</dbReference>
<feature type="transmembrane region" description="Helical" evidence="3">
    <location>
        <begin position="240"/>
        <end position="262"/>
    </location>
</feature>
<evidence type="ECO:0000313" key="5">
    <source>
        <dbReference type="EMBL" id="OLN31833.1"/>
    </source>
</evidence>
<proteinExistence type="predicted"/>
<name>A0A1Q8QWY2_9FIRM</name>
<reference evidence="5 6" key="1">
    <citation type="submission" date="2016-09" db="EMBL/GenBank/DDBJ databases">
        <title>Complete genome of Desulfosporosinus sp. OL.</title>
        <authorList>
            <person name="Mardanov A."/>
            <person name="Beletsky A."/>
            <person name="Panova A."/>
            <person name="Karnachuk O."/>
            <person name="Ravin N."/>
        </authorList>
    </citation>
    <scope>NUCLEOTIDE SEQUENCE [LARGE SCALE GENOMIC DNA]</scope>
    <source>
        <strain evidence="5 6">OL</strain>
    </source>
</reference>
<dbReference type="InterPro" id="IPR000883">
    <property type="entry name" value="Cyt_C_Oxase_1"/>
</dbReference>
<keyword evidence="2" id="KW-0249">Electron transport</keyword>
<accession>A0A1Q8QWY2</accession>
<feature type="transmembrane region" description="Helical" evidence="3">
    <location>
        <begin position="382"/>
        <end position="406"/>
    </location>
</feature>
<gene>
    <name evidence="5" type="ORF">DSOL_2329</name>
</gene>
<comment type="caution">
    <text evidence="5">The sequence shown here is derived from an EMBL/GenBank/DDBJ whole genome shotgun (WGS) entry which is preliminary data.</text>
</comment>
<dbReference type="SUPFAM" id="SSF81442">
    <property type="entry name" value="Cytochrome c oxidase subunit I-like"/>
    <property type="match status" value="1"/>
</dbReference>
<dbReference type="STRING" id="1888891.DSOL_2329"/>
<dbReference type="GO" id="GO:0022904">
    <property type="term" value="P:respiratory electron transport chain"/>
    <property type="evidence" value="ECO:0007669"/>
    <property type="project" value="TreeGrafter"/>
</dbReference>
<keyword evidence="3" id="KW-0472">Membrane</keyword>
<dbReference type="RefSeq" id="WP_075364950.1">
    <property type="nucleotide sequence ID" value="NZ_MLBF01000014.1"/>
</dbReference>
<dbReference type="GO" id="GO:0016020">
    <property type="term" value="C:membrane"/>
    <property type="evidence" value="ECO:0007669"/>
    <property type="project" value="InterPro"/>
</dbReference>
<evidence type="ECO:0000313" key="6">
    <source>
        <dbReference type="Proteomes" id="UP000186102"/>
    </source>
</evidence>
<dbReference type="AlphaFoldDB" id="A0A1Q8QWY2"/>
<keyword evidence="3" id="KW-0812">Transmembrane</keyword>
<feature type="transmembrane region" description="Helical" evidence="3">
    <location>
        <begin position="71"/>
        <end position="90"/>
    </location>
</feature>
<dbReference type="GO" id="GO:0015990">
    <property type="term" value="P:electron transport coupled proton transport"/>
    <property type="evidence" value="ECO:0007669"/>
    <property type="project" value="TreeGrafter"/>
</dbReference>
<dbReference type="InterPro" id="IPR023616">
    <property type="entry name" value="Cyt_c_oxase-like_su1_dom"/>
</dbReference>
<feature type="transmembrane region" description="Helical" evidence="3">
    <location>
        <begin position="268"/>
        <end position="288"/>
    </location>
</feature>
<evidence type="ECO:0000256" key="3">
    <source>
        <dbReference type="SAM" id="Phobius"/>
    </source>
</evidence>
<keyword evidence="6" id="KW-1185">Reference proteome</keyword>
<dbReference type="PANTHER" id="PTHR10422:SF43">
    <property type="entry name" value="NITRIC OXIDE REDUCTASE SUBUNIT B"/>
    <property type="match status" value="1"/>
</dbReference>
<organism evidence="5 6">
    <name type="scientific">Desulfosporosinus metallidurans</name>
    <dbReference type="NCBI Taxonomy" id="1888891"/>
    <lineage>
        <taxon>Bacteria</taxon>
        <taxon>Bacillati</taxon>
        <taxon>Bacillota</taxon>
        <taxon>Clostridia</taxon>
        <taxon>Eubacteriales</taxon>
        <taxon>Desulfitobacteriaceae</taxon>
        <taxon>Desulfosporosinus</taxon>
    </lineage>
</organism>
<evidence type="ECO:0000259" key="4">
    <source>
        <dbReference type="PROSITE" id="PS50855"/>
    </source>
</evidence>
<feature type="transmembrane region" description="Helical" evidence="3">
    <location>
        <begin position="212"/>
        <end position="228"/>
    </location>
</feature>
<dbReference type="PROSITE" id="PS50855">
    <property type="entry name" value="COX1"/>
    <property type="match status" value="1"/>
</dbReference>
<sequence length="462" mass="51575">MKLFKLFSFRGKVEKSVGQKRQFIAQKISRRYCFSAVSLFALQSVVALLGAMDLVIPDLPSPIPFEYGRSIHLALADLWPLIGTMGMVYFFTTAELNREIYSPRLARWQYGIAMLFSLSIFGTLALRIGNGREFLEGLPIFYVGICLALALASYNLIRTLLTDKRNITPAAATMTVGIIFLLLLLLPNTITYSNPITDEATKFWVVHLWEEMAFELTSAGFIATFYIVSGLAPRAQVEKWLYLEAVLAVVGGLYGTGHHYYWIGFPSIWLVLGSLLGLVEVIPVGMLVHMTYKGLKSSKIRSKREKLTLWLLLSSVFYHITGASLLGLFISIPWINLYMHGTYITSGHAHLALFGTLGFAVLAGCYYVLSRGSEPTLKGYRGGVLAVILLNSGLITMSSALLVAGFMETYLWRILGMDFMEVSLLLNPYLIIRAMGGAMYTLGDLLLFWHIFKAWQATKSKK</sequence>
<protein>
    <submittedName>
        <fullName evidence="5">Nitric-oxide reductase subunit B</fullName>
    </submittedName>
</protein>
<keyword evidence="1" id="KW-0813">Transport</keyword>
<dbReference type="Pfam" id="PF00115">
    <property type="entry name" value="COX1"/>
    <property type="match status" value="1"/>
</dbReference>
<feature type="transmembrane region" description="Helical" evidence="3">
    <location>
        <begin position="140"/>
        <end position="157"/>
    </location>
</feature>